<accession>A0A9P9BMB4</accession>
<dbReference type="AlphaFoldDB" id="A0A9P9BMB4"/>
<dbReference type="InterPro" id="IPR029069">
    <property type="entry name" value="HotDog_dom_sf"/>
</dbReference>
<protein>
    <recommendedName>
        <fullName evidence="3">Thioesterase domain-containing protein</fullName>
    </recommendedName>
</protein>
<dbReference type="EMBL" id="JAGTJQ010000008">
    <property type="protein sequence ID" value="KAH7025661.1"/>
    <property type="molecule type" value="Genomic_DNA"/>
</dbReference>
<dbReference type="Proteomes" id="UP000756346">
    <property type="component" value="Unassembled WGS sequence"/>
</dbReference>
<proteinExistence type="predicted"/>
<dbReference type="GeneID" id="70191557"/>
<gene>
    <name evidence="1" type="ORF">B0I36DRAFT_413869</name>
</gene>
<evidence type="ECO:0008006" key="3">
    <source>
        <dbReference type="Google" id="ProtNLM"/>
    </source>
</evidence>
<organism evidence="1 2">
    <name type="scientific">Microdochium trichocladiopsis</name>
    <dbReference type="NCBI Taxonomy" id="1682393"/>
    <lineage>
        <taxon>Eukaryota</taxon>
        <taxon>Fungi</taxon>
        <taxon>Dikarya</taxon>
        <taxon>Ascomycota</taxon>
        <taxon>Pezizomycotina</taxon>
        <taxon>Sordariomycetes</taxon>
        <taxon>Xylariomycetidae</taxon>
        <taxon>Xylariales</taxon>
        <taxon>Microdochiaceae</taxon>
        <taxon>Microdochium</taxon>
    </lineage>
</organism>
<evidence type="ECO:0000313" key="1">
    <source>
        <dbReference type="EMBL" id="KAH7025661.1"/>
    </source>
</evidence>
<comment type="caution">
    <text evidence="1">The sequence shown here is derived from an EMBL/GenBank/DDBJ whole genome shotgun (WGS) entry which is preliminary data.</text>
</comment>
<dbReference type="RefSeq" id="XP_046008878.1">
    <property type="nucleotide sequence ID" value="XM_046162011.1"/>
</dbReference>
<keyword evidence="2" id="KW-1185">Reference proteome</keyword>
<dbReference type="Gene3D" id="3.10.129.10">
    <property type="entry name" value="Hotdog Thioesterase"/>
    <property type="match status" value="1"/>
</dbReference>
<dbReference type="SUPFAM" id="SSF54637">
    <property type="entry name" value="Thioesterase/thiol ester dehydrase-isomerase"/>
    <property type="match status" value="1"/>
</dbReference>
<reference evidence="1" key="1">
    <citation type="journal article" date="2021" name="Nat. Commun.">
        <title>Genetic determinants of endophytism in the Arabidopsis root mycobiome.</title>
        <authorList>
            <person name="Mesny F."/>
            <person name="Miyauchi S."/>
            <person name="Thiergart T."/>
            <person name="Pickel B."/>
            <person name="Atanasova L."/>
            <person name="Karlsson M."/>
            <person name="Huettel B."/>
            <person name="Barry K.W."/>
            <person name="Haridas S."/>
            <person name="Chen C."/>
            <person name="Bauer D."/>
            <person name="Andreopoulos W."/>
            <person name="Pangilinan J."/>
            <person name="LaButti K."/>
            <person name="Riley R."/>
            <person name="Lipzen A."/>
            <person name="Clum A."/>
            <person name="Drula E."/>
            <person name="Henrissat B."/>
            <person name="Kohler A."/>
            <person name="Grigoriev I.V."/>
            <person name="Martin F.M."/>
            <person name="Hacquard S."/>
        </authorList>
    </citation>
    <scope>NUCLEOTIDE SEQUENCE</scope>
    <source>
        <strain evidence="1">MPI-CAGE-CH-0230</strain>
    </source>
</reference>
<dbReference type="OrthoDB" id="506431at2759"/>
<sequence length="238" mass="25980">MTFLDRHPALTPQDEAFLAANPWIAKLYYDQARAVPFSPGSRHVEPTPPVIALYERLFSRTLRDSGAVPLCLAWHAPLDFESAEAAVAEQDAAEADRADKKEVEQKEGEIYLIPEITMAFDLGEGMRGYHGVAHGGIFGLLIDECVGNYLALNQATSYTVEQGAFGQQKAQSLSKRLCGLGGTTAFTVGMDVRFFRKIDVPAAVVVRTWLGGYTGRIAGEDATHTCYDAIATFTVYVL</sequence>
<name>A0A9P9BMB4_9PEZI</name>
<evidence type="ECO:0000313" key="2">
    <source>
        <dbReference type="Proteomes" id="UP000756346"/>
    </source>
</evidence>